<dbReference type="Proteomes" id="UP001148737">
    <property type="component" value="Unassembled WGS sequence"/>
</dbReference>
<keyword evidence="2" id="KW-1185">Reference proteome</keyword>
<sequence>MAVFPNPYTAHWFARLFHECSQSLAQWEALAAAKSAECNELQYAIQTLQKQKKDIAAEKAFYDQMVAEQATVLRSSTADGGALDTHSGDRVSTRAPEEESSHSTVSGYTPLTRLHTATSARYGMGWDAEKRLCHGNLVTPVAFYSVSDDVYVVHEYQGESLFDLPPLPVRRATSMAFQVIDAIYYLVRSGMAFRIRDVSVIHPPSNLEIVLDWNVETDMEPTLRAANLEYVADDFATLARRLRLESAPLVVAVLKDLQRDIYVPA</sequence>
<organism evidence="1 2">
    <name type="scientific">Lecanicillium saksenae</name>
    <dbReference type="NCBI Taxonomy" id="468837"/>
    <lineage>
        <taxon>Eukaryota</taxon>
        <taxon>Fungi</taxon>
        <taxon>Dikarya</taxon>
        <taxon>Ascomycota</taxon>
        <taxon>Pezizomycotina</taxon>
        <taxon>Sordariomycetes</taxon>
        <taxon>Hypocreomycetidae</taxon>
        <taxon>Hypocreales</taxon>
        <taxon>Cordycipitaceae</taxon>
        <taxon>Lecanicillium</taxon>
    </lineage>
</organism>
<name>A0ACC1R2D5_9HYPO</name>
<comment type="caution">
    <text evidence="1">The sequence shown here is derived from an EMBL/GenBank/DDBJ whole genome shotgun (WGS) entry which is preliminary data.</text>
</comment>
<accession>A0ACC1R2D5</accession>
<proteinExistence type="predicted"/>
<reference evidence="1" key="1">
    <citation type="submission" date="2022-07" db="EMBL/GenBank/DDBJ databases">
        <title>Genome Sequence of Lecanicillium saksenae.</title>
        <authorList>
            <person name="Buettner E."/>
        </authorList>
    </citation>
    <scope>NUCLEOTIDE SEQUENCE</scope>
    <source>
        <strain evidence="1">VT-O1</strain>
    </source>
</reference>
<evidence type="ECO:0000313" key="1">
    <source>
        <dbReference type="EMBL" id="KAJ3497415.1"/>
    </source>
</evidence>
<protein>
    <submittedName>
        <fullName evidence="1">Uncharacterized protein</fullName>
    </submittedName>
</protein>
<gene>
    <name evidence="1" type="ORF">NLG97_g1923</name>
</gene>
<dbReference type="EMBL" id="JANAKD010000112">
    <property type="protein sequence ID" value="KAJ3497415.1"/>
    <property type="molecule type" value="Genomic_DNA"/>
</dbReference>
<evidence type="ECO:0000313" key="2">
    <source>
        <dbReference type="Proteomes" id="UP001148737"/>
    </source>
</evidence>